<sequence>MDLVFNELSLSKPLDSLAEARSRMGNFVEIIQHLFRDGLSKDLRVTDDFLHLLLANDYRIVQWLNDSEVDREIKRFFKARISRKPYIDAHTESHLYNHFVSSEFMYNGFNSRGLGVAFLLDGVGISVFSHEQWNTHSVEASFIELDSQGELYEERIQIRHISTFSHFEFHKPYYEQRKWLNIEQLDWRNSLEELFPSLEFCERAVAQLYEYGKGEHILKQIKGRLIELEEYFNAWSEGGFDSSLFSFKVTPESQRTLEHFKEEHTFLCPDGQYRVFSWHLRMTPGAGRIFFIPDETTRKCIIGHIGNKLKTVNDPT</sequence>
<keyword evidence="2" id="KW-1185">Reference proteome</keyword>
<evidence type="ECO:0000313" key="1">
    <source>
        <dbReference type="EMBL" id="GEB34306.1"/>
    </source>
</evidence>
<proteinExistence type="predicted"/>
<gene>
    <name evidence="1" type="ORF">BPA01_38860</name>
</gene>
<comment type="caution">
    <text evidence="1">The sequence shown here is derived from an EMBL/GenBank/DDBJ whole genome shotgun (WGS) entry which is preliminary data.</text>
</comment>
<dbReference type="EMBL" id="BJMH01000021">
    <property type="protein sequence ID" value="GEB34306.1"/>
    <property type="molecule type" value="Genomic_DNA"/>
</dbReference>
<dbReference type="AlphaFoldDB" id="A0A4Y3PQQ1"/>
<reference evidence="1 2" key="1">
    <citation type="submission" date="2019-06" db="EMBL/GenBank/DDBJ databases">
        <title>Whole genome shotgun sequence of Brevibacillus parabrevis NBRC 12334.</title>
        <authorList>
            <person name="Hosoyama A."/>
            <person name="Uohara A."/>
            <person name="Ohji S."/>
            <person name="Ichikawa N."/>
        </authorList>
    </citation>
    <scope>NUCLEOTIDE SEQUENCE [LARGE SCALE GENOMIC DNA]</scope>
    <source>
        <strain evidence="1 2">NBRC 12334</strain>
    </source>
</reference>
<evidence type="ECO:0000313" key="2">
    <source>
        <dbReference type="Proteomes" id="UP000316882"/>
    </source>
</evidence>
<organism evidence="1 2">
    <name type="scientific">Brevibacillus parabrevis</name>
    <dbReference type="NCBI Taxonomy" id="54914"/>
    <lineage>
        <taxon>Bacteria</taxon>
        <taxon>Bacillati</taxon>
        <taxon>Bacillota</taxon>
        <taxon>Bacilli</taxon>
        <taxon>Bacillales</taxon>
        <taxon>Paenibacillaceae</taxon>
        <taxon>Brevibacillus</taxon>
    </lineage>
</organism>
<dbReference type="RefSeq" id="WP_122962260.1">
    <property type="nucleotide sequence ID" value="NZ_BJMH01000021.1"/>
</dbReference>
<accession>A0A4Y3PQQ1</accession>
<name>A0A4Y3PQQ1_BREPA</name>
<protein>
    <submittedName>
        <fullName evidence="1">Uncharacterized protein</fullName>
    </submittedName>
</protein>
<dbReference type="Proteomes" id="UP000316882">
    <property type="component" value="Unassembled WGS sequence"/>
</dbReference>